<keyword evidence="3" id="KW-1185">Reference proteome</keyword>
<reference evidence="3" key="1">
    <citation type="journal article" date="2019" name="Int. J. Syst. Evol. Microbiol.">
        <title>The Global Catalogue of Microorganisms (GCM) 10K type strain sequencing project: providing services to taxonomists for standard genome sequencing and annotation.</title>
        <authorList>
            <consortium name="The Broad Institute Genomics Platform"/>
            <consortium name="The Broad Institute Genome Sequencing Center for Infectious Disease"/>
            <person name="Wu L."/>
            <person name="Ma J."/>
        </authorList>
    </citation>
    <scope>NUCLEOTIDE SEQUENCE [LARGE SCALE GENOMIC DNA]</scope>
    <source>
        <strain evidence="3">KCTC 52438</strain>
    </source>
</reference>
<proteinExistence type="predicted"/>
<dbReference type="Proteomes" id="UP001595476">
    <property type="component" value="Unassembled WGS sequence"/>
</dbReference>
<accession>A0ABV7HD34</accession>
<gene>
    <name evidence="2" type="ORF">ACFOEK_12240</name>
</gene>
<feature type="region of interest" description="Disordered" evidence="1">
    <location>
        <begin position="1"/>
        <end position="25"/>
    </location>
</feature>
<evidence type="ECO:0000313" key="3">
    <source>
        <dbReference type="Proteomes" id="UP001595476"/>
    </source>
</evidence>
<organism evidence="2 3">
    <name type="scientific">Litoribrevibacter euphylliae</name>
    <dbReference type="NCBI Taxonomy" id="1834034"/>
    <lineage>
        <taxon>Bacteria</taxon>
        <taxon>Pseudomonadati</taxon>
        <taxon>Pseudomonadota</taxon>
        <taxon>Gammaproteobacteria</taxon>
        <taxon>Oceanospirillales</taxon>
        <taxon>Oceanospirillaceae</taxon>
        <taxon>Litoribrevibacter</taxon>
    </lineage>
</organism>
<comment type="caution">
    <text evidence="2">The sequence shown here is derived from an EMBL/GenBank/DDBJ whole genome shotgun (WGS) entry which is preliminary data.</text>
</comment>
<name>A0ABV7HD34_9GAMM</name>
<protein>
    <submittedName>
        <fullName evidence="2">Structural protein</fullName>
    </submittedName>
</protein>
<sequence>MTVRQPRGIRNNNPGNIENNGIPWNGLSSEQTDSRFYQFVSPEYGIRAMARILNNYQVKHGLNTVRALINRWAPPFENKTDSYAEHVAHAAGLDPDQPIDVSQHLADIIPVMIKHENGQQPYSQSTINTGIQMAFA</sequence>
<evidence type="ECO:0000256" key="1">
    <source>
        <dbReference type="SAM" id="MobiDB-lite"/>
    </source>
</evidence>
<dbReference type="EMBL" id="JBHRSZ010000004">
    <property type="protein sequence ID" value="MFC3151800.1"/>
    <property type="molecule type" value="Genomic_DNA"/>
</dbReference>
<evidence type="ECO:0000313" key="2">
    <source>
        <dbReference type="EMBL" id="MFC3151800.1"/>
    </source>
</evidence>